<gene>
    <name evidence="3" type="ORF">ACFQ21_13870</name>
</gene>
<comment type="caution">
    <text evidence="3">The sequence shown here is derived from an EMBL/GenBank/DDBJ whole genome shotgun (WGS) entry which is preliminary data.</text>
</comment>
<dbReference type="EMBL" id="JBHTKA010000004">
    <property type="protein sequence ID" value="MFD1000406.1"/>
    <property type="molecule type" value="Genomic_DNA"/>
</dbReference>
<keyword evidence="4" id="KW-1185">Reference proteome</keyword>
<proteinExistence type="predicted"/>
<evidence type="ECO:0000256" key="1">
    <source>
        <dbReference type="SAM" id="Phobius"/>
    </source>
</evidence>
<protein>
    <submittedName>
        <fullName evidence="3">PASTA domain-containing protein</fullName>
    </submittedName>
</protein>
<keyword evidence="1" id="KW-0472">Membrane</keyword>
<keyword evidence="1" id="KW-1133">Transmembrane helix</keyword>
<dbReference type="Proteomes" id="UP001597112">
    <property type="component" value="Unassembled WGS sequence"/>
</dbReference>
<dbReference type="Gene3D" id="3.30.10.20">
    <property type="match status" value="2"/>
</dbReference>
<reference evidence="4" key="1">
    <citation type="journal article" date="2019" name="Int. J. Syst. Evol. Microbiol.">
        <title>The Global Catalogue of Microorganisms (GCM) 10K type strain sequencing project: providing services to taxonomists for standard genome sequencing and annotation.</title>
        <authorList>
            <consortium name="The Broad Institute Genomics Platform"/>
            <consortium name="The Broad Institute Genome Sequencing Center for Infectious Disease"/>
            <person name="Wu L."/>
            <person name="Ma J."/>
        </authorList>
    </citation>
    <scope>NUCLEOTIDE SEQUENCE [LARGE SCALE GENOMIC DNA]</scope>
    <source>
        <strain evidence="4">CCUG 58938</strain>
    </source>
</reference>
<dbReference type="PROSITE" id="PS51178">
    <property type="entry name" value="PASTA"/>
    <property type="match status" value="1"/>
</dbReference>
<dbReference type="SMART" id="SM00740">
    <property type="entry name" value="PASTA"/>
    <property type="match status" value="2"/>
</dbReference>
<dbReference type="CDD" id="cd06577">
    <property type="entry name" value="PASTA_pknB"/>
    <property type="match status" value="2"/>
</dbReference>
<dbReference type="RefSeq" id="WP_377579818.1">
    <property type="nucleotide sequence ID" value="NZ_JBHTKA010000004.1"/>
</dbReference>
<accession>A0ABW3K4N8</accession>
<feature type="domain" description="PASTA" evidence="2">
    <location>
        <begin position="42"/>
        <end position="109"/>
    </location>
</feature>
<dbReference type="Pfam" id="PF03793">
    <property type="entry name" value="PASTA"/>
    <property type="match status" value="1"/>
</dbReference>
<evidence type="ECO:0000259" key="2">
    <source>
        <dbReference type="PROSITE" id="PS51178"/>
    </source>
</evidence>
<evidence type="ECO:0000313" key="3">
    <source>
        <dbReference type="EMBL" id="MFD1000406.1"/>
    </source>
</evidence>
<keyword evidence="1" id="KW-0812">Transmembrane</keyword>
<organism evidence="3 4">
    <name type="scientific">Ohtaekwangia kribbensis</name>
    <dbReference type="NCBI Taxonomy" id="688913"/>
    <lineage>
        <taxon>Bacteria</taxon>
        <taxon>Pseudomonadati</taxon>
        <taxon>Bacteroidota</taxon>
        <taxon>Cytophagia</taxon>
        <taxon>Cytophagales</taxon>
        <taxon>Fulvivirgaceae</taxon>
        <taxon>Ohtaekwangia</taxon>
    </lineage>
</organism>
<feature type="transmembrane region" description="Helical" evidence="1">
    <location>
        <begin position="12"/>
        <end position="33"/>
    </location>
</feature>
<evidence type="ECO:0000313" key="4">
    <source>
        <dbReference type="Proteomes" id="UP001597112"/>
    </source>
</evidence>
<name>A0ABW3K4N8_9BACT</name>
<dbReference type="InterPro" id="IPR005543">
    <property type="entry name" value="PASTA_dom"/>
</dbReference>
<sequence length="195" mass="21644">MSFKIGSNSVRGLVLNIGLVLVLLGLMSFVFFYKVMPYVTNQNKVVTVPDLRGMTNKEAVRFLAARQLQYEFGDSLFRADVDPLLVLDQYPKANSKVKIYRKIKLNLNAATPPLVVYPDLSGFTYQFARQQLESLGLSIGNIYYKSDIAVNAVLESQLAGKTLLPGQQISKGTVVDLIIGMPGDKSDFMDSINIR</sequence>